<dbReference type="Pfam" id="PF01793">
    <property type="entry name" value="Glyco_transf_15"/>
    <property type="match status" value="1"/>
</dbReference>
<feature type="compositionally biased region" description="Acidic residues" evidence="3">
    <location>
        <begin position="222"/>
        <end position="233"/>
    </location>
</feature>
<dbReference type="PANTHER" id="PTHR31121:SF8">
    <property type="entry name" value="GLYCOLIPID 2-ALPHA-MANNOSYLTRANSFERASE-RELATED"/>
    <property type="match status" value="1"/>
</dbReference>
<dbReference type="Gene3D" id="3.90.550.10">
    <property type="entry name" value="Spore Coat Polysaccharide Biosynthesis Protein SpsA, Chain A"/>
    <property type="match status" value="1"/>
</dbReference>
<evidence type="ECO:0000313" key="6">
    <source>
        <dbReference type="Proteomes" id="UP000707451"/>
    </source>
</evidence>
<dbReference type="GO" id="GO:0000032">
    <property type="term" value="P:cell wall mannoprotein biosynthetic process"/>
    <property type="evidence" value="ECO:0007669"/>
    <property type="project" value="TreeGrafter"/>
</dbReference>
<evidence type="ECO:0008006" key="7">
    <source>
        <dbReference type="Google" id="ProtNLM"/>
    </source>
</evidence>
<dbReference type="InterPro" id="IPR002685">
    <property type="entry name" value="Glyco_trans_15"/>
</dbReference>
<dbReference type="PANTHER" id="PTHR31121">
    <property type="entry name" value="ALPHA-1,2 MANNOSYLTRANSFERASE KTR1"/>
    <property type="match status" value="1"/>
</dbReference>
<evidence type="ECO:0000256" key="2">
    <source>
        <dbReference type="ARBA" id="ARBA00022679"/>
    </source>
</evidence>
<dbReference type="Proteomes" id="UP000707451">
    <property type="component" value="Unassembled WGS sequence"/>
</dbReference>
<reference evidence="5" key="1">
    <citation type="submission" date="2021-06" db="EMBL/GenBank/DDBJ databases">
        <title>Genome Sequence of Mortierella hyaline Strain SCG-10, a Cold-Adapted, Nitrate-Reducing Fungus Isolated from Soil in Minnesota, USA.</title>
        <authorList>
            <person name="Aldossari N."/>
        </authorList>
    </citation>
    <scope>NUCLEOTIDE SEQUENCE</scope>
    <source>
        <strain evidence="5">SCG-10</strain>
    </source>
</reference>
<keyword evidence="4" id="KW-1133">Transmembrane helix</keyword>
<keyword evidence="4" id="KW-0472">Membrane</keyword>
<accession>A0A9P7XZ25</accession>
<feature type="region of interest" description="Disordered" evidence="3">
    <location>
        <begin position="213"/>
        <end position="236"/>
    </location>
</feature>
<evidence type="ECO:0000256" key="4">
    <source>
        <dbReference type="SAM" id="Phobius"/>
    </source>
</evidence>
<evidence type="ECO:0000313" key="5">
    <source>
        <dbReference type="EMBL" id="KAG9070174.1"/>
    </source>
</evidence>
<dbReference type="SUPFAM" id="SSF53448">
    <property type="entry name" value="Nucleotide-diphospho-sugar transferases"/>
    <property type="match status" value="1"/>
</dbReference>
<dbReference type="OrthoDB" id="2425226at2759"/>
<sequence length="581" mass="64443">MIHAPTRYARVVRALIPFAAVCGLLYLFLITFIPQHFGPGWNGQDNSLAGEPLEVVYTDSAESSYSLDGLQKQEQTLRDNHLQQKQQQVPYPDMRNPLQLGEGGVGASWESIDSEQDINSIEGDGNGVVVDMGSSSGTRTKADQPAYKVVKANGVLVMVITSDEEVQEARETIRHIEDRFNRGRHYPWVILSPQPLSNRTQILLQYIPSASRLTTTNHGSSEEDVGEGEEGEEGGGNAAAAITFGLIPREQWKFPRWIEALKVRNGDFSRLKLGLNATSVAVRQRRRYMSGFLAQHELLDGYEFFWRVDPGLTVFCDLDDDPMLAMKHAGQKFAWSVSAAVNEAGTPGAWSIIQKFKETYPDHIPQPNDESFITRESLNEFSACSYNVQNSIGSIEFFRSPEYTDYFNMIDKEGPIYYERWEDDTVITIGLSLLLPRSDIRFLKDLGWGYSNGGASSGTGIGVVPLKGAAAAAAAAVAASSKESATSQILYCPRNPEQNKVCHCDRNWKAPRSHLSCTSFWMGLTTSPRRLQRRVCTPDGSCKVFVNILEPKLLKSEADGEETIVRADIVVSAGGRGEEYY</sequence>
<evidence type="ECO:0000256" key="1">
    <source>
        <dbReference type="ARBA" id="ARBA00007677"/>
    </source>
</evidence>
<protein>
    <recommendedName>
        <fullName evidence="7">Glycosyltransferase family 15 protein</fullName>
    </recommendedName>
</protein>
<keyword evidence="4" id="KW-0812">Transmembrane</keyword>
<dbReference type="GO" id="GO:0006487">
    <property type="term" value="P:protein N-linked glycosylation"/>
    <property type="evidence" value="ECO:0007669"/>
    <property type="project" value="TreeGrafter"/>
</dbReference>
<dbReference type="GO" id="GO:0000026">
    <property type="term" value="F:alpha-1,2-mannosyltransferase activity"/>
    <property type="evidence" value="ECO:0007669"/>
    <property type="project" value="TreeGrafter"/>
</dbReference>
<comment type="caution">
    <text evidence="5">The sequence shown here is derived from an EMBL/GenBank/DDBJ whole genome shotgun (WGS) entry which is preliminary data.</text>
</comment>
<dbReference type="InterPro" id="IPR029044">
    <property type="entry name" value="Nucleotide-diphossugar_trans"/>
</dbReference>
<gene>
    <name evidence="5" type="ORF">KI688_009506</name>
</gene>
<keyword evidence="2" id="KW-0808">Transferase</keyword>
<proteinExistence type="inferred from homology"/>
<dbReference type="EMBL" id="JAHRHY010000004">
    <property type="protein sequence ID" value="KAG9070174.1"/>
    <property type="molecule type" value="Genomic_DNA"/>
</dbReference>
<dbReference type="GO" id="GO:0005794">
    <property type="term" value="C:Golgi apparatus"/>
    <property type="evidence" value="ECO:0007669"/>
    <property type="project" value="TreeGrafter"/>
</dbReference>
<keyword evidence="6" id="KW-1185">Reference proteome</keyword>
<feature type="transmembrane region" description="Helical" evidence="4">
    <location>
        <begin position="12"/>
        <end position="33"/>
    </location>
</feature>
<evidence type="ECO:0000256" key="3">
    <source>
        <dbReference type="SAM" id="MobiDB-lite"/>
    </source>
</evidence>
<name>A0A9P7XZ25_9FUNG</name>
<organism evidence="5 6">
    <name type="scientific">Linnemannia hyalina</name>
    <dbReference type="NCBI Taxonomy" id="64524"/>
    <lineage>
        <taxon>Eukaryota</taxon>
        <taxon>Fungi</taxon>
        <taxon>Fungi incertae sedis</taxon>
        <taxon>Mucoromycota</taxon>
        <taxon>Mortierellomycotina</taxon>
        <taxon>Mortierellomycetes</taxon>
        <taxon>Mortierellales</taxon>
        <taxon>Mortierellaceae</taxon>
        <taxon>Linnemannia</taxon>
    </lineage>
</organism>
<dbReference type="GO" id="GO:0016020">
    <property type="term" value="C:membrane"/>
    <property type="evidence" value="ECO:0007669"/>
    <property type="project" value="InterPro"/>
</dbReference>
<comment type="similarity">
    <text evidence="1">Belongs to the glycosyltransferase 15 family.</text>
</comment>
<dbReference type="AlphaFoldDB" id="A0A9P7XZ25"/>